<comment type="caution">
    <text evidence="17">The sequence shown here is derived from an EMBL/GenBank/DDBJ whole genome shotgun (WGS) entry which is preliminary data.</text>
</comment>
<keyword evidence="11 13" id="KW-0378">Hydrolase</keyword>
<evidence type="ECO:0000256" key="9">
    <source>
        <dbReference type="ARBA" id="ARBA00022723"/>
    </source>
</evidence>
<keyword evidence="9 13" id="KW-0479">Metal-binding</keyword>
<evidence type="ECO:0000256" key="5">
    <source>
        <dbReference type="ARBA" id="ARBA00012180"/>
    </source>
</evidence>
<dbReference type="HAMAP" id="MF_00052_B">
    <property type="entry name" value="RNase_HII_B"/>
    <property type="match status" value="1"/>
</dbReference>
<dbReference type="GO" id="GO:0043137">
    <property type="term" value="P:DNA replication, removal of RNA primer"/>
    <property type="evidence" value="ECO:0007669"/>
    <property type="project" value="TreeGrafter"/>
</dbReference>
<dbReference type="SUPFAM" id="SSF53098">
    <property type="entry name" value="Ribonuclease H-like"/>
    <property type="match status" value="1"/>
</dbReference>
<comment type="cofactor">
    <cofactor evidence="13 14">
        <name>Mn(2+)</name>
        <dbReference type="ChEBI" id="CHEBI:29035"/>
    </cofactor>
    <cofactor evidence="13 14">
        <name>Mg(2+)</name>
        <dbReference type="ChEBI" id="CHEBI:18420"/>
    </cofactor>
    <text evidence="13 14">Manganese or magnesium. Binds 1 divalent metal ion per monomer in the absence of substrate. May bind a second metal ion after substrate binding.</text>
</comment>
<dbReference type="GO" id="GO:0003723">
    <property type="term" value="F:RNA binding"/>
    <property type="evidence" value="ECO:0007669"/>
    <property type="project" value="UniProtKB-UniRule"/>
</dbReference>
<dbReference type="STRING" id="1798338.A3J56_02100"/>
<evidence type="ECO:0000313" key="18">
    <source>
        <dbReference type="Proteomes" id="UP000178406"/>
    </source>
</evidence>
<comment type="catalytic activity">
    <reaction evidence="1 13 14 15">
        <text>Endonucleolytic cleavage to 5'-phosphomonoester.</text>
        <dbReference type="EC" id="3.1.26.4"/>
    </reaction>
</comment>
<keyword evidence="10 13" id="KW-0255">Endonuclease</keyword>
<dbReference type="PROSITE" id="PS51975">
    <property type="entry name" value="RNASE_H_2"/>
    <property type="match status" value="1"/>
</dbReference>
<keyword evidence="8 13" id="KW-0540">Nuclease</keyword>
<evidence type="ECO:0000259" key="16">
    <source>
        <dbReference type="PROSITE" id="PS51975"/>
    </source>
</evidence>
<gene>
    <name evidence="13" type="primary">rnhB</name>
    <name evidence="17" type="ORF">A3J56_02100</name>
</gene>
<dbReference type="EMBL" id="MFHQ01000033">
    <property type="protein sequence ID" value="OGF73909.1"/>
    <property type="molecule type" value="Genomic_DNA"/>
</dbReference>
<dbReference type="Proteomes" id="UP000178406">
    <property type="component" value="Unassembled WGS sequence"/>
</dbReference>
<dbReference type="AlphaFoldDB" id="A0A1F5WDV6"/>
<dbReference type="EC" id="3.1.26.4" evidence="5 13"/>
<dbReference type="PANTHER" id="PTHR10954:SF23">
    <property type="entry name" value="RIBONUCLEASE"/>
    <property type="match status" value="1"/>
</dbReference>
<dbReference type="GO" id="GO:0032299">
    <property type="term" value="C:ribonuclease H2 complex"/>
    <property type="evidence" value="ECO:0007669"/>
    <property type="project" value="TreeGrafter"/>
</dbReference>
<dbReference type="PANTHER" id="PTHR10954">
    <property type="entry name" value="RIBONUCLEASE H2 SUBUNIT A"/>
    <property type="match status" value="1"/>
</dbReference>
<dbReference type="Pfam" id="PF01351">
    <property type="entry name" value="RNase_HII"/>
    <property type="match status" value="1"/>
</dbReference>
<proteinExistence type="inferred from homology"/>
<evidence type="ECO:0000256" key="8">
    <source>
        <dbReference type="ARBA" id="ARBA00022722"/>
    </source>
</evidence>
<dbReference type="GO" id="GO:0004523">
    <property type="term" value="F:RNA-DNA hybrid ribonuclease activity"/>
    <property type="evidence" value="ECO:0007669"/>
    <property type="project" value="UniProtKB-UniRule"/>
</dbReference>
<evidence type="ECO:0000256" key="14">
    <source>
        <dbReference type="PROSITE-ProRule" id="PRU01319"/>
    </source>
</evidence>
<evidence type="ECO:0000256" key="3">
    <source>
        <dbReference type="ARBA" id="ARBA00004496"/>
    </source>
</evidence>
<evidence type="ECO:0000313" key="17">
    <source>
        <dbReference type="EMBL" id="OGF73909.1"/>
    </source>
</evidence>
<evidence type="ECO:0000256" key="1">
    <source>
        <dbReference type="ARBA" id="ARBA00000077"/>
    </source>
</evidence>
<dbReference type="InterPro" id="IPR036397">
    <property type="entry name" value="RNaseH_sf"/>
</dbReference>
<comment type="function">
    <text evidence="2 13 15">Endonuclease that specifically degrades the RNA of RNA-DNA hybrids.</text>
</comment>
<keyword evidence="7 13" id="KW-0963">Cytoplasm</keyword>
<dbReference type="NCBIfam" id="NF000595">
    <property type="entry name" value="PRK00015.1-3"/>
    <property type="match status" value="1"/>
</dbReference>
<feature type="binding site" evidence="13 14">
    <location>
        <position position="127"/>
    </location>
    <ligand>
        <name>a divalent metal cation</name>
        <dbReference type="ChEBI" id="CHEBI:60240"/>
    </ligand>
</feature>
<sequence>MDCRNRRPHIIGVDEVGRGSLAGPITVAAVAARISEKRSAKSDKLKKFLRGIRDSKKLSPKQREEWFRNLSLFTCHSSLVWAISSVGSATIDRIGISRAATLAVGRCMRKLTINYGLRTLNSKILLDGSLYAPRTYQNQETIIRGDERIPLIAAASIIAKVTRDGMMTHFDSRYSLYGLAIHKGYGTAMHRAAIIRHGPCALHRASFCKKLH</sequence>
<comment type="similarity">
    <text evidence="4">Belongs to the RNase HII family. RnhC subfamily.</text>
</comment>
<dbReference type="GO" id="GO:0030145">
    <property type="term" value="F:manganese ion binding"/>
    <property type="evidence" value="ECO:0007669"/>
    <property type="project" value="UniProtKB-UniRule"/>
</dbReference>
<accession>A0A1F5WDV6</accession>
<dbReference type="InterPro" id="IPR001352">
    <property type="entry name" value="RNase_HII/HIII"/>
</dbReference>
<evidence type="ECO:0000256" key="13">
    <source>
        <dbReference type="HAMAP-Rule" id="MF_00052"/>
    </source>
</evidence>
<protein>
    <recommendedName>
        <fullName evidence="6 13">Ribonuclease HII</fullName>
        <shortName evidence="13">RNase HII</shortName>
        <ecNumber evidence="5 13">3.1.26.4</ecNumber>
    </recommendedName>
</protein>
<reference evidence="17 18" key="1">
    <citation type="journal article" date="2016" name="Nat. Commun.">
        <title>Thousands of microbial genomes shed light on interconnected biogeochemical processes in an aquifer system.</title>
        <authorList>
            <person name="Anantharaman K."/>
            <person name="Brown C.T."/>
            <person name="Hug L.A."/>
            <person name="Sharon I."/>
            <person name="Castelle C.J."/>
            <person name="Probst A.J."/>
            <person name="Thomas B.C."/>
            <person name="Singh A."/>
            <person name="Wilkins M.J."/>
            <person name="Karaoz U."/>
            <person name="Brodie E.L."/>
            <person name="Williams K.H."/>
            <person name="Hubbard S.S."/>
            <person name="Banfield J.F."/>
        </authorList>
    </citation>
    <scope>NUCLEOTIDE SEQUENCE [LARGE SCALE GENOMIC DNA]</scope>
</reference>
<feature type="binding site" evidence="13 14">
    <location>
        <position position="15"/>
    </location>
    <ligand>
        <name>a divalent metal cation</name>
        <dbReference type="ChEBI" id="CHEBI:60240"/>
    </ligand>
</feature>
<evidence type="ECO:0000256" key="7">
    <source>
        <dbReference type="ARBA" id="ARBA00022490"/>
    </source>
</evidence>
<organism evidence="17 18">
    <name type="scientific">Candidatus Giovannonibacteria bacterium RIFCSPHIGHO2_02_FULL_46_20</name>
    <dbReference type="NCBI Taxonomy" id="1798338"/>
    <lineage>
        <taxon>Bacteria</taxon>
        <taxon>Candidatus Giovannoniibacteriota</taxon>
    </lineage>
</organism>
<dbReference type="CDD" id="cd07182">
    <property type="entry name" value="RNase_HII_bacteria_HII_like"/>
    <property type="match status" value="1"/>
</dbReference>
<dbReference type="InterPro" id="IPR022898">
    <property type="entry name" value="RNase_HII"/>
</dbReference>
<evidence type="ECO:0000256" key="2">
    <source>
        <dbReference type="ARBA" id="ARBA00004065"/>
    </source>
</evidence>
<keyword evidence="12 13" id="KW-0464">Manganese</keyword>
<dbReference type="GO" id="GO:0005737">
    <property type="term" value="C:cytoplasm"/>
    <property type="evidence" value="ECO:0007669"/>
    <property type="project" value="UniProtKB-SubCell"/>
</dbReference>
<dbReference type="Gene3D" id="3.30.420.10">
    <property type="entry name" value="Ribonuclease H-like superfamily/Ribonuclease H"/>
    <property type="match status" value="1"/>
</dbReference>
<feature type="binding site" evidence="13 14">
    <location>
        <position position="14"/>
    </location>
    <ligand>
        <name>a divalent metal cation</name>
        <dbReference type="ChEBI" id="CHEBI:60240"/>
    </ligand>
</feature>
<evidence type="ECO:0000256" key="4">
    <source>
        <dbReference type="ARBA" id="ARBA00008378"/>
    </source>
</evidence>
<evidence type="ECO:0000256" key="12">
    <source>
        <dbReference type="ARBA" id="ARBA00023211"/>
    </source>
</evidence>
<feature type="domain" description="RNase H type-2" evidence="16">
    <location>
        <begin position="8"/>
        <end position="212"/>
    </location>
</feature>
<comment type="subcellular location">
    <subcellularLocation>
        <location evidence="3 13">Cytoplasm</location>
    </subcellularLocation>
</comment>
<name>A0A1F5WDV6_9BACT</name>
<dbReference type="GO" id="GO:0006298">
    <property type="term" value="P:mismatch repair"/>
    <property type="evidence" value="ECO:0007669"/>
    <property type="project" value="TreeGrafter"/>
</dbReference>
<evidence type="ECO:0000256" key="6">
    <source>
        <dbReference type="ARBA" id="ARBA00019179"/>
    </source>
</evidence>
<dbReference type="InterPro" id="IPR024567">
    <property type="entry name" value="RNase_HII/HIII_dom"/>
</dbReference>
<evidence type="ECO:0000256" key="10">
    <source>
        <dbReference type="ARBA" id="ARBA00022759"/>
    </source>
</evidence>
<evidence type="ECO:0000256" key="15">
    <source>
        <dbReference type="RuleBase" id="RU003515"/>
    </source>
</evidence>
<dbReference type="InterPro" id="IPR012337">
    <property type="entry name" value="RNaseH-like_sf"/>
</dbReference>
<evidence type="ECO:0000256" key="11">
    <source>
        <dbReference type="ARBA" id="ARBA00022801"/>
    </source>
</evidence>